<reference evidence="5" key="1">
    <citation type="journal article" date="2020" name="Cell">
        <title>Large-Scale Comparative Analyses of Tick Genomes Elucidate Their Genetic Diversity and Vector Capacities.</title>
        <authorList>
            <consortium name="Tick Genome and Microbiome Consortium (TIGMIC)"/>
            <person name="Jia N."/>
            <person name="Wang J."/>
            <person name="Shi W."/>
            <person name="Du L."/>
            <person name="Sun Y."/>
            <person name="Zhan W."/>
            <person name="Jiang J.F."/>
            <person name="Wang Q."/>
            <person name="Zhang B."/>
            <person name="Ji P."/>
            <person name="Bell-Sakyi L."/>
            <person name="Cui X.M."/>
            <person name="Yuan T.T."/>
            <person name="Jiang B.G."/>
            <person name="Yang W.F."/>
            <person name="Lam T.T."/>
            <person name="Chang Q.C."/>
            <person name="Ding S.J."/>
            <person name="Wang X.J."/>
            <person name="Zhu J.G."/>
            <person name="Ruan X.D."/>
            <person name="Zhao L."/>
            <person name="Wei J.T."/>
            <person name="Ye R.Z."/>
            <person name="Que T.C."/>
            <person name="Du C.H."/>
            <person name="Zhou Y.H."/>
            <person name="Cheng J.X."/>
            <person name="Dai P.F."/>
            <person name="Guo W.B."/>
            <person name="Han X.H."/>
            <person name="Huang E.J."/>
            <person name="Li L.F."/>
            <person name="Wei W."/>
            <person name="Gao Y.C."/>
            <person name="Liu J.Z."/>
            <person name="Shao H.Z."/>
            <person name="Wang X."/>
            <person name="Wang C.C."/>
            <person name="Yang T.C."/>
            <person name="Huo Q.B."/>
            <person name="Li W."/>
            <person name="Chen H.Y."/>
            <person name="Chen S.E."/>
            <person name="Zhou L.G."/>
            <person name="Ni X.B."/>
            <person name="Tian J.H."/>
            <person name="Sheng Y."/>
            <person name="Liu T."/>
            <person name="Pan Y.S."/>
            <person name="Xia L.Y."/>
            <person name="Li J."/>
            <person name="Zhao F."/>
            <person name="Cao W.C."/>
        </authorList>
    </citation>
    <scope>NUCLEOTIDE SEQUENCE</scope>
    <source>
        <strain evidence="5">Rmic-2018</strain>
    </source>
</reference>
<organism evidence="5 6">
    <name type="scientific">Rhipicephalus microplus</name>
    <name type="common">Cattle tick</name>
    <name type="synonym">Boophilus microplus</name>
    <dbReference type="NCBI Taxonomy" id="6941"/>
    <lineage>
        <taxon>Eukaryota</taxon>
        <taxon>Metazoa</taxon>
        <taxon>Ecdysozoa</taxon>
        <taxon>Arthropoda</taxon>
        <taxon>Chelicerata</taxon>
        <taxon>Arachnida</taxon>
        <taxon>Acari</taxon>
        <taxon>Parasitiformes</taxon>
        <taxon>Ixodida</taxon>
        <taxon>Ixodoidea</taxon>
        <taxon>Ixodidae</taxon>
        <taxon>Rhipicephalinae</taxon>
        <taxon>Rhipicephalus</taxon>
        <taxon>Boophilus</taxon>
    </lineage>
</organism>
<feature type="domain" description="Nucleoporin Nup120/160 beta-propeller" evidence="4">
    <location>
        <begin position="64"/>
        <end position="175"/>
    </location>
</feature>
<evidence type="ECO:0000259" key="4">
    <source>
        <dbReference type="Pfam" id="PF11715"/>
    </source>
</evidence>
<evidence type="ECO:0000313" key="6">
    <source>
        <dbReference type="Proteomes" id="UP000821866"/>
    </source>
</evidence>
<dbReference type="PANTHER" id="PTHR21286:SF0">
    <property type="entry name" value="NUCLEAR PORE COMPLEX PROTEIN NUP160"/>
    <property type="match status" value="1"/>
</dbReference>
<evidence type="ECO:0000256" key="2">
    <source>
        <dbReference type="ARBA" id="ARBA00022448"/>
    </source>
</evidence>
<keyword evidence="6" id="KW-1185">Reference proteome</keyword>
<name>A0A9J6EK21_RHIMP</name>
<dbReference type="PANTHER" id="PTHR21286">
    <property type="entry name" value="NUCLEAR PORE COMPLEX PROTEIN NUP160"/>
    <property type="match status" value="1"/>
</dbReference>
<dbReference type="InterPro" id="IPR059141">
    <property type="entry name" value="Beta-prop_Nup120_160"/>
</dbReference>
<dbReference type="InterPro" id="IPR021717">
    <property type="entry name" value="Nucleoporin_Nup160"/>
</dbReference>
<dbReference type="AlphaFoldDB" id="A0A9J6EK21"/>
<keyword evidence="2" id="KW-0813">Transport</keyword>
<dbReference type="GO" id="GO:0005643">
    <property type="term" value="C:nuclear pore"/>
    <property type="evidence" value="ECO:0007669"/>
    <property type="project" value="UniProtKB-ARBA"/>
</dbReference>
<comment type="subcellular location">
    <subcellularLocation>
        <location evidence="1">Nucleus</location>
    </subcellularLocation>
</comment>
<accession>A0A9J6EK21</accession>
<dbReference type="Pfam" id="PF11715">
    <property type="entry name" value="Beta-prop_Nup120_160"/>
    <property type="match status" value="1"/>
</dbReference>
<proteinExistence type="predicted"/>
<dbReference type="VEuPathDB" id="VectorBase:LOC119181493"/>
<dbReference type="Proteomes" id="UP000821866">
    <property type="component" value="Chromosome 11"/>
</dbReference>
<evidence type="ECO:0000256" key="3">
    <source>
        <dbReference type="ARBA" id="ARBA00023242"/>
    </source>
</evidence>
<gene>
    <name evidence="5" type="ORF">HPB51_003112</name>
</gene>
<protein>
    <recommendedName>
        <fullName evidence="4">Nucleoporin Nup120/160 beta-propeller domain-containing protein</fullName>
    </recommendedName>
</protein>
<keyword evidence="3" id="KW-0539">Nucleus</keyword>
<comment type="caution">
    <text evidence="5">The sequence shown here is derived from an EMBL/GenBank/DDBJ whole genome shotgun (WGS) entry which is preliminary data.</text>
</comment>
<evidence type="ECO:0000256" key="1">
    <source>
        <dbReference type="ARBA" id="ARBA00004123"/>
    </source>
</evidence>
<sequence>MLVGSKFVKLVEVPLRETSPPKWKELTINTGAAQSTLEDIKLTERAGGYAYQEDPASGVATRNRFIYWKTNHNVLELAEESLDVDLVGNRLRLRFQHTPLLEGVSIFETRNNLVVLAATIASVHRLSFPHPRLLNPNVGSTSTCSMRSVFFDTSATLLRDYHVAEPRRSRHHAVEQLVQLAGSQRRGDIRARY</sequence>
<evidence type="ECO:0000313" key="5">
    <source>
        <dbReference type="EMBL" id="KAH8034825.1"/>
    </source>
</evidence>
<reference evidence="5" key="2">
    <citation type="submission" date="2021-09" db="EMBL/GenBank/DDBJ databases">
        <authorList>
            <person name="Jia N."/>
            <person name="Wang J."/>
            <person name="Shi W."/>
            <person name="Du L."/>
            <person name="Sun Y."/>
            <person name="Zhan W."/>
            <person name="Jiang J."/>
            <person name="Wang Q."/>
            <person name="Zhang B."/>
            <person name="Ji P."/>
            <person name="Sakyi L.B."/>
            <person name="Cui X."/>
            <person name="Yuan T."/>
            <person name="Jiang B."/>
            <person name="Yang W."/>
            <person name="Lam T.T.-Y."/>
            <person name="Chang Q."/>
            <person name="Ding S."/>
            <person name="Wang X."/>
            <person name="Zhu J."/>
            <person name="Ruan X."/>
            <person name="Zhao L."/>
            <person name="Wei J."/>
            <person name="Que T."/>
            <person name="Du C."/>
            <person name="Cheng J."/>
            <person name="Dai P."/>
            <person name="Han X."/>
            <person name="Huang E."/>
            <person name="Gao Y."/>
            <person name="Liu J."/>
            <person name="Shao H."/>
            <person name="Ye R."/>
            <person name="Li L."/>
            <person name="Wei W."/>
            <person name="Wang X."/>
            <person name="Wang C."/>
            <person name="Huo Q."/>
            <person name="Li W."/>
            <person name="Guo W."/>
            <person name="Chen H."/>
            <person name="Chen S."/>
            <person name="Zhou L."/>
            <person name="Zhou L."/>
            <person name="Ni X."/>
            <person name="Tian J."/>
            <person name="Zhou Y."/>
            <person name="Sheng Y."/>
            <person name="Liu T."/>
            <person name="Pan Y."/>
            <person name="Xia L."/>
            <person name="Li J."/>
            <person name="Zhao F."/>
            <person name="Cao W."/>
        </authorList>
    </citation>
    <scope>NUCLEOTIDE SEQUENCE</scope>
    <source>
        <strain evidence="5">Rmic-2018</strain>
        <tissue evidence="5">Larvae</tissue>
    </source>
</reference>
<dbReference type="GO" id="GO:0017056">
    <property type="term" value="F:structural constituent of nuclear pore"/>
    <property type="evidence" value="ECO:0007669"/>
    <property type="project" value="TreeGrafter"/>
</dbReference>
<dbReference type="EMBL" id="JABSTU010000003">
    <property type="protein sequence ID" value="KAH8034825.1"/>
    <property type="molecule type" value="Genomic_DNA"/>
</dbReference>